<dbReference type="Proteomes" id="UP001549921">
    <property type="component" value="Unassembled WGS sequence"/>
</dbReference>
<evidence type="ECO:0000313" key="2">
    <source>
        <dbReference type="EMBL" id="KAL0810339.1"/>
    </source>
</evidence>
<name>A0ABD0S8E5_LOXSC</name>
<dbReference type="SUPFAM" id="SSF53474">
    <property type="entry name" value="alpha/beta-Hydrolases"/>
    <property type="match status" value="1"/>
</dbReference>
<dbReference type="InterPro" id="IPR029058">
    <property type="entry name" value="AB_hydrolase_fold"/>
</dbReference>
<proteinExistence type="predicted"/>
<feature type="domain" description="AB hydrolase-1" evidence="1">
    <location>
        <begin position="120"/>
        <end position="211"/>
    </location>
</feature>
<organism evidence="2 3">
    <name type="scientific">Loxostege sticticalis</name>
    <name type="common">Beet webworm moth</name>
    <dbReference type="NCBI Taxonomy" id="481309"/>
    <lineage>
        <taxon>Eukaryota</taxon>
        <taxon>Metazoa</taxon>
        <taxon>Ecdysozoa</taxon>
        <taxon>Arthropoda</taxon>
        <taxon>Hexapoda</taxon>
        <taxon>Insecta</taxon>
        <taxon>Pterygota</taxon>
        <taxon>Neoptera</taxon>
        <taxon>Endopterygota</taxon>
        <taxon>Lepidoptera</taxon>
        <taxon>Glossata</taxon>
        <taxon>Ditrysia</taxon>
        <taxon>Pyraloidea</taxon>
        <taxon>Crambidae</taxon>
        <taxon>Pyraustinae</taxon>
        <taxon>Loxostege</taxon>
    </lineage>
</organism>
<sequence>MCNYTLNPCRGLILGRKVSLTHGMLVIDVTQLVGIVTHPITTAPSIPFLRHDDPKKFGLDGARNMYIKFDSNVDNCPIDIGVWHALPKSLVKKHRFQLNNGTKDELNRLFEDELRNSEYPIFLYLHGILLTRAAEYRIAAYNLLQNLDAHVITFDYRGFGDSTNLTPSKIGFVEDSLIIYSWIRSIVGNERPVFIWGHSVGSGIAQRAFSKLKIFSHTLLGLKVPLPPPQGIVVEGGFNSNVDLSRDYIVAKIFDWWPFAARMIRHTMMGSDFRLIPENYAKALRQYPMLILHSRDDSIIPYRFGKTSFIIHSSIIYSFFHHSFILPSSFINHFFLLFIHHSSVQLPRNMDFIKQSIGEKLQ</sequence>
<dbReference type="Pfam" id="PF00561">
    <property type="entry name" value="Abhydrolase_1"/>
    <property type="match status" value="1"/>
</dbReference>
<dbReference type="InterPro" id="IPR000073">
    <property type="entry name" value="AB_hydrolase_1"/>
</dbReference>
<comment type="caution">
    <text evidence="2">The sequence shown here is derived from an EMBL/GenBank/DDBJ whole genome shotgun (WGS) entry which is preliminary data.</text>
</comment>
<accession>A0ABD0S8E5</accession>
<dbReference type="EMBL" id="JBEDNZ010000026">
    <property type="protein sequence ID" value="KAL0810339.1"/>
    <property type="molecule type" value="Genomic_DNA"/>
</dbReference>
<dbReference type="Gene3D" id="3.40.50.1820">
    <property type="entry name" value="alpha/beta hydrolase"/>
    <property type="match status" value="1"/>
</dbReference>
<reference evidence="2 3" key="1">
    <citation type="submission" date="2024-06" db="EMBL/GenBank/DDBJ databases">
        <title>A chromosome-level genome assembly of beet webworm, Loxostege sticticalis.</title>
        <authorList>
            <person name="Zhang Y."/>
        </authorList>
    </citation>
    <scope>NUCLEOTIDE SEQUENCE [LARGE SCALE GENOMIC DNA]</scope>
    <source>
        <strain evidence="2">AQ028</strain>
        <tissue evidence="2">Male pupae</tissue>
    </source>
</reference>
<dbReference type="PANTHER" id="PTHR12277">
    <property type="entry name" value="ALPHA/BETA HYDROLASE DOMAIN-CONTAINING PROTEIN"/>
    <property type="match status" value="1"/>
</dbReference>
<protein>
    <recommendedName>
        <fullName evidence="1">AB hydrolase-1 domain-containing protein</fullName>
    </recommendedName>
</protein>
<evidence type="ECO:0000313" key="3">
    <source>
        <dbReference type="Proteomes" id="UP001549921"/>
    </source>
</evidence>
<dbReference type="AlphaFoldDB" id="A0ABD0S8E5"/>
<evidence type="ECO:0000259" key="1">
    <source>
        <dbReference type="Pfam" id="PF00561"/>
    </source>
</evidence>
<dbReference type="PANTHER" id="PTHR12277:SF194">
    <property type="entry name" value="FI04476P"/>
    <property type="match status" value="1"/>
</dbReference>
<gene>
    <name evidence="2" type="ORF">ABMA28_010491</name>
</gene>